<evidence type="ECO:0000313" key="2">
    <source>
        <dbReference type="EMBL" id="PZC75141.1"/>
    </source>
</evidence>
<feature type="region of interest" description="Disordered" evidence="1">
    <location>
        <begin position="18"/>
        <end position="43"/>
    </location>
</feature>
<keyword evidence="3" id="KW-1185">Reference proteome</keyword>
<evidence type="ECO:0000313" key="3">
    <source>
        <dbReference type="Proteomes" id="UP000249218"/>
    </source>
</evidence>
<feature type="compositionally biased region" description="Basic and acidic residues" evidence="1">
    <location>
        <begin position="23"/>
        <end position="43"/>
    </location>
</feature>
<protein>
    <submittedName>
        <fullName evidence="2">Uncharacterized protein</fullName>
    </submittedName>
</protein>
<sequence>MGRYPAVAERIRTQQNCGTVADEADRKAKEYARERDRREREPRVTEELGVRDARKESRLEIVAWGAGAENLHVVHPGVRTPAPFGALPEGSRHSRTTSKCVNLCLFEEAKEIAEQLDVDIKCPRIVSKQIHNTIIRSKTGVVDVGNKSAKFKWNWAGHIYRMPPDKWANITTKWIPDDGNRPRGRPRKRWREDLNSFRTGHKSLY</sequence>
<dbReference type="Proteomes" id="UP000249218">
    <property type="component" value="Unassembled WGS sequence"/>
</dbReference>
<gene>
    <name evidence="2" type="primary">HaOG206703</name>
    <name evidence="2" type="ORF">B5X24_HaOG206703</name>
</gene>
<organism evidence="2 3">
    <name type="scientific">Helicoverpa armigera</name>
    <name type="common">Cotton bollworm</name>
    <name type="synonym">Heliothis armigera</name>
    <dbReference type="NCBI Taxonomy" id="29058"/>
    <lineage>
        <taxon>Eukaryota</taxon>
        <taxon>Metazoa</taxon>
        <taxon>Ecdysozoa</taxon>
        <taxon>Arthropoda</taxon>
        <taxon>Hexapoda</taxon>
        <taxon>Insecta</taxon>
        <taxon>Pterygota</taxon>
        <taxon>Neoptera</taxon>
        <taxon>Endopterygota</taxon>
        <taxon>Lepidoptera</taxon>
        <taxon>Glossata</taxon>
        <taxon>Ditrysia</taxon>
        <taxon>Noctuoidea</taxon>
        <taxon>Noctuidae</taxon>
        <taxon>Heliothinae</taxon>
        <taxon>Helicoverpa</taxon>
    </lineage>
</organism>
<proteinExistence type="predicted"/>
<name>A0A2W1BLI7_HELAM</name>
<dbReference type="EMBL" id="KZ150008">
    <property type="protein sequence ID" value="PZC75141.1"/>
    <property type="molecule type" value="Genomic_DNA"/>
</dbReference>
<dbReference type="AlphaFoldDB" id="A0A2W1BLI7"/>
<accession>A0A2W1BLI7</accession>
<evidence type="ECO:0000256" key="1">
    <source>
        <dbReference type="SAM" id="MobiDB-lite"/>
    </source>
</evidence>
<reference evidence="2 3" key="1">
    <citation type="journal article" date="2017" name="BMC Biol.">
        <title>Genomic innovations, transcriptional plasticity and gene loss underlying the evolution and divergence of two highly polyphagous and invasive Helicoverpa pest species.</title>
        <authorList>
            <person name="Pearce S.L."/>
            <person name="Clarke D.F."/>
            <person name="East P.D."/>
            <person name="Elfekih S."/>
            <person name="Gordon K.H."/>
            <person name="Jermiin L.S."/>
            <person name="McGaughran A."/>
            <person name="Oakeshott J.G."/>
            <person name="Papanikolaou A."/>
            <person name="Perera O.P."/>
            <person name="Rane R.V."/>
            <person name="Richards S."/>
            <person name="Tay W.T."/>
            <person name="Walsh T.K."/>
            <person name="Anderson A."/>
            <person name="Anderson C.J."/>
            <person name="Asgari S."/>
            <person name="Board P.G."/>
            <person name="Bretschneider A."/>
            <person name="Campbell P.M."/>
            <person name="Chertemps T."/>
            <person name="Christeller J.T."/>
            <person name="Coppin C.W."/>
            <person name="Downes S.J."/>
            <person name="Duan G."/>
            <person name="Farnsworth C.A."/>
            <person name="Good R.T."/>
            <person name="Han L.B."/>
            <person name="Han Y.C."/>
            <person name="Hatje K."/>
            <person name="Horne I."/>
            <person name="Huang Y.P."/>
            <person name="Hughes D.S."/>
            <person name="Jacquin-Joly E."/>
            <person name="James W."/>
            <person name="Jhangiani S."/>
            <person name="Kollmar M."/>
            <person name="Kuwar S.S."/>
            <person name="Li S."/>
            <person name="Liu N.Y."/>
            <person name="Maibeche M.T."/>
            <person name="Miller J.R."/>
            <person name="Montagne N."/>
            <person name="Perry T."/>
            <person name="Qu J."/>
            <person name="Song S.V."/>
            <person name="Sutton G.G."/>
            <person name="Vogel H."/>
            <person name="Walenz B.P."/>
            <person name="Xu W."/>
            <person name="Zhang H.J."/>
            <person name="Zou Z."/>
            <person name="Batterham P."/>
            <person name="Edwards O.R."/>
            <person name="Feyereisen R."/>
            <person name="Gibbs R.A."/>
            <person name="Heckel D.G."/>
            <person name="McGrath A."/>
            <person name="Robin C."/>
            <person name="Scherer S.E."/>
            <person name="Worley K.C."/>
            <person name="Wu Y.D."/>
        </authorList>
    </citation>
    <scope>NUCLEOTIDE SEQUENCE [LARGE SCALE GENOMIC DNA]</scope>
    <source>
        <strain evidence="2">Harm_GR_Male_#8</strain>
        <tissue evidence="2">Whole organism</tissue>
    </source>
</reference>